<reference evidence="2" key="1">
    <citation type="journal article" date="2019" name="Sci. Rep.">
        <title>Draft genome of Tanacetum cinerariifolium, the natural source of mosquito coil.</title>
        <authorList>
            <person name="Yamashiro T."/>
            <person name="Shiraishi A."/>
            <person name="Satake H."/>
            <person name="Nakayama K."/>
        </authorList>
    </citation>
    <scope>NUCLEOTIDE SEQUENCE</scope>
</reference>
<keyword evidence="2" id="KW-0675">Receptor</keyword>
<comment type="caution">
    <text evidence="2">The sequence shown here is derived from an EMBL/GenBank/DDBJ whole genome shotgun (WGS) entry which is preliminary data.</text>
</comment>
<dbReference type="Pfam" id="PF00078">
    <property type="entry name" value="RVT_1"/>
    <property type="match status" value="1"/>
</dbReference>
<dbReference type="PANTHER" id="PTHR31635:SF196">
    <property type="entry name" value="REVERSE TRANSCRIPTASE DOMAIN-CONTAINING PROTEIN-RELATED"/>
    <property type="match status" value="1"/>
</dbReference>
<name>A0A6L2KJK7_TANCI</name>
<keyword evidence="2" id="KW-0418">Kinase</keyword>
<proteinExistence type="predicted"/>
<organism evidence="2">
    <name type="scientific">Tanacetum cinerariifolium</name>
    <name type="common">Dalmatian daisy</name>
    <name type="synonym">Chrysanthemum cinerariifolium</name>
    <dbReference type="NCBI Taxonomy" id="118510"/>
    <lineage>
        <taxon>Eukaryota</taxon>
        <taxon>Viridiplantae</taxon>
        <taxon>Streptophyta</taxon>
        <taxon>Embryophyta</taxon>
        <taxon>Tracheophyta</taxon>
        <taxon>Spermatophyta</taxon>
        <taxon>Magnoliopsida</taxon>
        <taxon>eudicotyledons</taxon>
        <taxon>Gunneridae</taxon>
        <taxon>Pentapetalae</taxon>
        <taxon>asterids</taxon>
        <taxon>campanulids</taxon>
        <taxon>Asterales</taxon>
        <taxon>Asteraceae</taxon>
        <taxon>Asteroideae</taxon>
        <taxon>Anthemideae</taxon>
        <taxon>Anthemidinae</taxon>
        <taxon>Tanacetum</taxon>
    </lineage>
</organism>
<evidence type="ECO:0000259" key="1">
    <source>
        <dbReference type="Pfam" id="PF00078"/>
    </source>
</evidence>
<protein>
    <submittedName>
        <fullName evidence="2">Cysteine-rich receptor-like protein kinase</fullName>
    </submittedName>
</protein>
<sequence length="705" mass="80492">MALIFMEIGLQNPQQSKITYFTLSRTNSRKVVTSVVGDVEIAYIKGRQIINGPLMVEEIIAWAKKAKKRLMILKFEFEKDFDSLNWSFLFSILEQMGFSVKRRNWIHSFLNSAYASVLVNGSPTKEFKIKRGLRQGDHLSPFLFILAVEALNVVLLEAINNNVFHGFHIGKEKELKKIISSLETIKRKFFWGGCSEDNKVSWITWDKVIEPCDRGGLSIGSLRTCNQAMLEKWWWRKLGNGQKISFWYDTWLGGLPLCNMFSRLYRLETNQNCLVYERKPNAIHPRSPEAYGSVALVSSSVPQTSTGPMGLVTPPGVNFQWAWHRDVRTSPKIEEFNNLQSTNMAIVGGSILEVMDDLVKGNFTFEHAISSSVGNSRGEIVVLGDFNEALKEQERFGSMFNVQGANVFNNFIVMANLIDLPFPLGGYSYIGNANLLNHRSSLLKDLQDINYIEVLELSQKAKVCWEIEGDENLKYFHRVLNNKRSQLTIRGTLVDGEWITDPSKVKYEFLNHFIKQFAKPQTPHISIGFQFPSRLESERVEDLEHVISYDENKNVVFGNVEIINHHVPTANRLSLVMPDLVSDVQSDFVSNRQILNGPFILNELLSWCKYKEVNAMIFKVDFEKAFGFVRWDYLDDVLNSFSFGEKLRKWDPSNIKIIVHVLRCFYLALGLTINLHKSKHMGIGINKEEVDLAAAIVGCSMSPPL</sequence>
<accession>A0A6L2KJK7</accession>
<gene>
    <name evidence="2" type="ORF">Tci_021626</name>
</gene>
<dbReference type="AlphaFoldDB" id="A0A6L2KJK7"/>
<keyword evidence="2" id="KW-0808">Transferase</keyword>
<dbReference type="InterPro" id="IPR000477">
    <property type="entry name" value="RT_dom"/>
</dbReference>
<dbReference type="EMBL" id="BKCJ010002595">
    <property type="protein sequence ID" value="GEU49648.1"/>
    <property type="molecule type" value="Genomic_DNA"/>
</dbReference>
<feature type="domain" description="Reverse transcriptase" evidence="1">
    <location>
        <begin position="41"/>
        <end position="157"/>
    </location>
</feature>
<dbReference type="PANTHER" id="PTHR31635">
    <property type="entry name" value="REVERSE TRANSCRIPTASE DOMAIN-CONTAINING PROTEIN-RELATED"/>
    <property type="match status" value="1"/>
</dbReference>
<dbReference type="GO" id="GO:0016301">
    <property type="term" value="F:kinase activity"/>
    <property type="evidence" value="ECO:0007669"/>
    <property type="project" value="UniProtKB-KW"/>
</dbReference>
<evidence type="ECO:0000313" key="2">
    <source>
        <dbReference type="EMBL" id="GEU49648.1"/>
    </source>
</evidence>